<reference evidence="1" key="1">
    <citation type="submission" date="2019-12" db="EMBL/GenBank/DDBJ databases">
        <title>Genome sequencing and annotation of Brassica cretica.</title>
        <authorList>
            <person name="Studholme D.J."/>
            <person name="Sarris P."/>
        </authorList>
    </citation>
    <scope>NUCLEOTIDE SEQUENCE</scope>
    <source>
        <strain evidence="1">PFS-109/04</strain>
        <tissue evidence="1">Leaf</tissue>
    </source>
</reference>
<protein>
    <submittedName>
        <fullName evidence="1">Uncharacterized protein</fullName>
    </submittedName>
</protein>
<evidence type="ECO:0000313" key="2">
    <source>
        <dbReference type="Proteomes" id="UP000712600"/>
    </source>
</evidence>
<proteinExistence type="predicted"/>
<gene>
    <name evidence="1" type="ORF">F2Q69_00013617</name>
</gene>
<dbReference type="AlphaFoldDB" id="A0A8S9QW07"/>
<sequence length="115" mass="13096">MLSSNHTSRISREPIADFKSVWNQVETVTGYAPLRQDPVPLILLSWVPLKPELILNPGQSFEVLNHVRAGESSCWENPGIFEARILCFEERREFCGVDALTLHMREFLLERTGAS</sequence>
<name>A0A8S9QW07_BRACR</name>
<organism evidence="1 2">
    <name type="scientific">Brassica cretica</name>
    <name type="common">Mustard</name>
    <dbReference type="NCBI Taxonomy" id="69181"/>
    <lineage>
        <taxon>Eukaryota</taxon>
        <taxon>Viridiplantae</taxon>
        <taxon>Streptophyta</taxon>
        <taxon>Embryophyta</taxon>
        <taxon>Tracheophyta</taxon>
        <taxon>Spermatophyta</taxon>
        <taxon>Magnoliopsida</taxon>
        <taxon>eudicotyledons</taxon>
        <taxon>Gunneridae</taxon>
        <taxon>Pentapetalae</taxon>
        <taxon>rosids</taxon>
        <taxon>malvids</taxon>
        <taxon>Brassicales</taxon>
        <taxon>Brassicaceae</taxon>
        <taxon>Brassiceae</taxon>
        <taxon>Brassica</taxon>
    </lineage>
</organism>
<dbReference type="Proteomes" id="UP000712600">
    <property type="component" value="Unassembled WGS sequence"/>
</dbReference>
<evidence type="ECO:0000313" key="1">
    <source>
        <dbReference type="EMBL" id="KAF3554569.1"/>
    </source>
</evidence>
<accession>A0A8S9QW07</accession>
<dbReference type="EMBL" id="QGKX02000996">
    <property type="protein sequence ID" value="KAF3554569.1"/>
    <property type="molecule type" value="Genomic_DNA"/>
</dbReference>
<comment type="caution">
    <text evidence="1">The sequence shown here is derived from an EMBL/GenBank/DDBJ whole genome shotgun (WGS) entry which is preliminary data.</text>
</comment>